<dbReference type="InterPro" id="IPR015149">
    <property type="entry name" value="Tme5_EGF-like"/>
</dbReference>
<evidence type="ECO:0000256" key="4">
    <source>
        <dbReference type="ARBA" id="ARBA00022692"/>
    </source>
</evidence>
<comment type="subcellular location">
    <subcellularLocation>
        <location evidence="1">Membrane</location>
        <topology evidence="1">Single-pass type I membrane protein</topology>
    </subcellularLocation>
</comment>
<dbReference type="InterPro" id="IPR049883">
    <property type="entry name" value="NOTCH1_EGF-like"/>
</dbReference>
<evidence type="ECO:0000256" key="8">
    <source>
        <dbReference type="ARBA" id="ARBA00022974"/>
    </source>
</evidence>
<dbReference type="PANTHER" id="PTHR14789">
    <property type="entry name" value="CHONDROLECTIN VARIANT CHODLFDELTAE"/>
    <property type="match status" value="1"/>
</dbReference>
<evidence type="ECO:0000256" key="6">
    <source>
        <dbReference type="ARBA" id="ARBA00022734"/>
    </source>
</evidence>
<evidence type="ECO:0000256" key="5">
    <source>
        <dbReference type="ARBA" id="ARBA00022729"/>
    </source>
</evidence>
<reference evidence="18" key="3">
    <citation type="submission" date="2025-09" db="UniProtKB">
        <authorList>
            <consortium name="Ensembl"/>
        </authorList>
    </citation>
    <scope>IDENTIFICATION</scope>
</reference>
<dbReference type="InterPro" id="IPR001881">
    <property type="entry name" value="EGF-like_Ca-bd_dom"/>
</dbReference>
<dbReference type="InterPro" id="IPR009030">
    <property type="entry name" value="Growth_fac_rcpt_cys_sf"/>
</dbReference>
<feature type="domain" description="EGF-like" evidence="17">
    <location>
        <begin position="367"/>
        <end position="405"/>
    </location>
</feature>
<feature type="chain" id="PRO_5034450626" description="Thrombomodulin" evidence="16">
    <location>
        <begin position="19"/>
        <end position="509"/>
    </location>
</feature>
<gene>
    <name evidence="18" type="primary">LOC114457492</name>
</gene>
<feature type="disulfide bond" evidence="14">
    <location>
        <begin position="371"/>
        <end position="381"/>
    </location>
</feature>
<dbReference type="GO" id="GO:0005509">
    <property type="term" value="F:calcium ion binding"/>
    <property type="evidence" value="ECO:0007669"/>
    <property type="project" value="InterPro"/>
</dbReference>
<evidence type="ECO:0000256" key="9">
    <source>
        <dbReference type="ARBA" id="ARBA00022989"/>
    </source>
</evidence>
<dbReference type="Pfam" id="PF07645">
    <property type="entry name" value="EGF_CA"/>
    <property type="match status" value="2"/>
</dbReference>
<keyword evidence="8" id="KW-0654">Proteoglycan</keyword>
<dbReference type="GO" id="GO:0004888">
    <property type="term" value="F:transmembrane signaling receptor activity"/>
    <property type="evidence" value="ECO:0007669"/>
    <property type="project" value="InterPro"/>
</dbReference>
<dbReference type="PROSITE" id="PS01187">
    <property type="entry name" value="EGF_CA"/>
    <property type="match status" value="2"/>
</dbReference>
<dbReference type="GO" id="GO:0016020">
    <property type="term" value="C:membrane"/>
    <property type="evidence" value="ECO:0007669"/>
    <property type="project" value="UniProtKB-SubCell"/>
</dbReference>
<keyword evidence="7" id="KW-0677">Repeat</keyword>
<keyword evidence="3 14" id="KW-0245">EGF-like domain</keyword>
<protein>
    <recommendedName>
        <fullName evidence="2">Thrombomodulin</fullName>
    </recommendedName>
</protein>
<dbReference type="Ensembl" id="ENSGWIT00000007974.1">
    <property type="protein sequence ID" value="ENSGWIP00000007204.1"/>
    <property type="gene ID" value="ENSGWIG00000004200.1"/>
</dbReference>
<keyword evidence="8" id="KW-0325">Glycoprotein</keyword>
<evidence type="ECO:0000313" key="19">
    <source>
        <dbReference type="Proteomes" id="UP000694680"/>
    </source>
</evidence>
<keyword evidence="11 14" id="KW-1015">Disulfide bond</keyword>
<evidence type="ECO:0000256" key="11">
    <source>
        <dbReference type="ARBA" id="ARBA00023157"/>
    </source>
</evidence>
<dbReference type="InterPro" id="IPR000742">
    <property type="entry name" value="EGF"/>
</dbReference>
<feature type="transmembrane region" description="Helical" evidence="15">
    <location>
        <begin position="442"/>
        <end position="460"/>
    </location>
</feature>
<evidence type="ECO:0000256" key="3">
    <source>
        <dbReference type="ARBA" id="ARBA00022536"/>
    </source>
</evidence>
<evidence type="ECO:0000259" key="17">
    <source>
        <dbReference type="PROSITE" id="PS50026"/>
    </source>
</evidence>
<dbReference type="Proteomes" id="UP000694680">
    <property type="component" value="Chromosome 24"/>
</dbReference>
<dbReference type="PROSITE" id="PS50026">
    <property type="entry name" value="EGF_3"/>
    <property type="match status" value="2"/>
</dbReference>
<name>A0A8C5DK55_GOUWI</name>
<keyword evidence="5 16" id="KW-0732">Signal</keyword>
<keyword evidence="19" id="KW-1185">Reference proteome</keyword>
<dbReference type="AlphaFoldDB" id="A0A8C5DK55"/>
<keyword evidence="9 15" id="KW-1133">Transmembrane helix</keyword>
<comment type="function">
    <text evidence="12">Endothelial cell receptor that plays a critical role in regulating several physiological processes including hemostasis, coagulation, fibrinolysis, inflammation, and angiogenesis. Acts as a cofactor for thrombin activation of protein C/PROC on the surface of vascular endothelial cells leading to initiation of the activated protein C anticoagulant pathway. Also accelerates the activation of the plasma carboxypeptidase B2/CPB2, which catalyzes removal of C-terminal basic amino acids from its substrates including kinins or anaphylatoxins leading to fibrinolysis inhibition. Plays critical protective roles in changing the cleavage specificity of protease-activated receptor 1/PAR1, inhibiting endothelial cell permeability and inflammation. Suppresses inflammation distinctly from its anticoagulant cofactor activity by sequestering HMGB1 thereby preventing it from engaging cellular receptors such as RAGE and contributing to the inflammatory response.</text>
</comment>
<dbReference type="Pfam" id="PF09064">
    <property type="entry name" value="EGF_Tme5"/>
    <property type="match status" value="1"/>
</dbReference>
<accession>A0A8C5DK55</accession>
<feature type="domain" description="EGF-like" evidence="17">
    <location>
        <begin position="246"/>
        <end position="284"/>
    </location>
</feature>
<keyword evidence="4 15" id="KW-0812">Transmembrane</keyword>
<dbReference type="GO" id="GO:0030246">
    <property type="term" value="F:carbohydrate binding"/>
    <property type="evidence" value="ECO:0007669"/>
    <property type="project" value="UniProtKB-KW"/>
</dbReference>
<dbReference type="SUPFAM" id="SSF57184">
    <property type="entry name" value="Growth factor receptor domain"/>
    <property type="match status" value="1"/>
</dbReference>
<dbReference type="InterPro" id="IPR051505">
    <property type="entry name" value="C-type_lectin_domain"/>
</dbReference>
<dbReference type="Gene3D" id="2.10.25.10">
    <property type="entry name" value="Laminin"/>
    <property type="match status" value="5"/>
</dbReference>
<dbReference type="InterPro" id="IPR000152">
    <property type="entry name" value="EGF-type_Asp/Asn_hydroxyl_site"/>
</dbReference>
<comment type="subunit">
    <text evidence="13">Interacts with ITGAL, ITGAM and ITGB2. Interacts with thrombin/F2; this interaction switches the specificity of thrombin from a procoagulant to an anticoagulant and antifibrinolytic protease. Interacts with ANGP1 and ANGP2; these interactions significantly inhibit the generation of activated PC and TAFIa/CPB2 by the thrombin/thrombomodulin complex. Interacts with PF4; this interaction enhances generation of activated protein C. Interacts with HMGB1; this interaction inhibits HMGB1 inflammatory activity.</text>
</comment>
<dbReference type="RefSeq" id="XP_028295154.1">
    <property type="nucleotide sequence ID" value="XM_028439353.1"/>
</dbReference>
<organism evidence="18 19">
    <name type="scientific">Gouania willdenowi</name>
    <name type="common">Blunt-snouted clingfish</name>
    <name type="synonym">Lepadogaster willdenowi</name>
    <dbReference type="NCBI Taxonomy" id="441366"/>
    <lineage>
        <taxon>Eukaryota</taxon>
        <taxon>Metazoa</taxon>
        <taxon>Chordata</taxon>
        <taxon>Craniata</taxon>
        <taxon>Vertebrata</taxon>
        <taxon>Euteleostomi</taxon>
        <taxon>Actinopterygii</taxon>
        <taxon>Neopterygii</taxon>
        <taxon>Teleostei</taxon>
        <taxon>Neoteleostei</taxon>
        <taxon>Acanthomorphata</taxon>
        <taxon>Ovalentaria</taxon>
        <taxon>Blenniimorphae</taxon>
        <taxon>Blenniiformes</taxon>
        <taxon>Gobiesocoidei</taxon>
        <taxon>Gobiesocidae</taxon>
        <taxon>Gobiesocinae</taxon>
        <taxon>Gouania</taxon>
    </lineage>
</organism>
<evidence type="ECO:0000256" key="1">
    <source>
        <dbReference type="ARBA" id="ARBA00004479"/>
    </source>
</evidence>
<feature type="signal peptide" evidence="16">
    <location>
        <begin position="1"/>
        <end position="18"/>
    </location>
</feature>
<sequence length="509" mass="54814">MLSVLLLLLLLFLNLGAAGPAGTGLCAGLVCSFRLSEDFNGARDTCRGLGGELFPLDPEGGTDLGLEPGLVGGGRYWVSSSRDGPGGGSEGLCVSRGSVGGLSVTPEPRTHTLDGFVCRYRAEDVCGRLLVHGGSRVNYTSALGFQMLDEKMFPPGTTAVTRSPGSAEPDSKHLCFSTWVRAPWSCEVMDGGCEHGCTSTPPQCSCSPGHQLHPNGFSCSEAPCADCALHCARGYERAHDGRSCVDVDECDTGDACTAEGEECVNTEGGYKCTCADGFDEEDGACVNVSICNLCEHMECTRGDNGVYQCACRSGFRVSPSDPTKCDQHCTQRDCPSRCVPPTGPPHQCFCPHGYVTDTRVNVTICTDINECDMEQPCDHVCENLWGGFRCSCRAGFELRGDYRCVRVKEEEEEEEGSGSALLSTLSTPQAASLPPYIKTGSVLGVTVFLAVGAALLYLLWRHAHRRCGRFELSSFKHPDLDIYYLHQVTTDTYKRLSFDKQSRTDPQTL</sequence>
<keyword evidence="6" id="KW-0430">Lectin</keyword>
<dbReference type="PROSITE" id="PS00010">
    <property type="entry name" value="ASX_HYDROXYL"/>
    <property type="match status" value="2"/>
</dbReference>
<reference evidence="18" key="1">
    <citation type="submission" date="2020-06" db="EMBL/GenBank/DDBJ databases">
        <authorList>
            <consortium name="Wellcome Sanger Institute Data Sharing"/>
        </authorList>
    </citation>
    <scope>NUCLEOTIDE SEQUENCE [LARGE SCALE GENOMIC DNA]</scope>
</reference>
<evidence type="ECO:0000256" key="14">
    <source>
        <dbReference type="PROSITE-ProRule" id="PRU00076"/>
    </source>
</evidence>
<dbReference type="SMART" id="SM00179">
    <property type="entry name" value="EGF_CA"/>
    <property type="match status" value="2"/>
</dbReference>
<dbReference type="GeneID" id="114457492"/>
<evidence type="ECO:0000256" key="2">
    <source>
        <dbReference type="ARBA" id="ARBA00019822"/>
    </source>
</evidence>
<comment type="caution">
    <text evidence="14">Lacks conserved residue(s) required for the propagation of feature annotation.</text>
</comment>
<dbReference type="SMART" id="SM00181">
    <property type="entry name" value="EGF"/>
    <property type="match status" value="5"/>
</dbReference>
<evidence type="ECO:0000256" key="16">
    <source>
        <dbReference type="SAM" id="SignalP"/>
    </source>
</evidence>
<proteinExistence type="predicted"/>
<dbReference type="CDD" id="cd00054">
    <property type="entry name" value="EGF_CA"/>
    <property type="match status" value="2"/>
</dbReference>
<dbReference type="PROSITE" id="PS01186">
    <property type="entry name" value="EGF_2"/>
    <property type="match status" value="1"/>
</dbReference>
<dbReference type="SUPFAM" id="SSF57196">
    <property type="entry name" value="EGF/Laminin"/>
    <property type="match status" value="2"/>
</dbReference>
<evidence type="ECO:0000256" key="7">
    <source>
        <dbReference type="ARBA" id="ARBA00022737"/>
    </source>
</evidence>
<evidence type="ECO:0000256" key="13">
    <source>
        <dbReference type="ARBA" id="ARBA00046453"/>
    </source>
</evidence>
<dbReference type="InterPro" id="IPR018097">
    <property type="entry name" value="EGF_Ca-bd_CS"/>
</dbReference>
<evidence type="ECO:0000256" key="12">
    <source>
        <dbReference type="ARBA" id="ARBA00045242"/>
    </source>
</evidence>
<evidence type="ECO:0000256" key="15">
    <source>
        <dbReference type="SAM" id="Phobius"/>
    </source>
</evidence>
<keyword evidence="10 15" id="KW-0472">Membrane</keyword>
<evidence type="ECO:0000313" key="18">
    <source>
        <dbReference type="Ensembl" id="ENSGWIP00000007204.1"/>
    </source>
</evidence>
<evidence type="ECO:0000256" key="10">
    <source>
        <dbReference type="ARBA" id="ARBA00023136"/>
    </source>
</evidence>
<reference evidence="18" key="2">
    <citation type="submission" date="2025-08" db="UniProtKB">
        <authorList>
            <consortium name="Ensembl"/>
        </authorList>
    </citation>
    <scope>IDENTIFICATION</scope>
</reference>
<dbReference type="OrthoDB" id="4062651at2759"/>